<reference evidence="1 2" key="1">
    <citation type="submission" date="2015-11" db="EMBL/GenBank/DDBJ databases">
        <authorList>
            <person name="Bagnasco F.G."/>
            <person name="Brynell Z.S."/>
            <person name="Burke S.O."/>
            <person name="Chimalakonda N.S."/>
            <person name="Connor J.A."/>
            <person name="Curtis K.N."/>
            <person name="Deaton B.M."/>
            <person name="Fahnestock A.K."/>
            <person name="Fratus C.R."/>
            <person name="Karstens A.W."/>
            <person name="Konde S.A."/>
            <person name="Lantz C.N."/>
            <person name="Lee S.M."/>
            <person name="Miller S.N."/>
            <person name="Minick J.E."/>
            <person name="Pruett K.M."/>
            <person name="Rose V.A."/>
            <person name="Schick A.M."/>
            <person name="Sells C.A."/>
            <person name="Sieker J.W."/>
            <person name="Thomas D.S."/>
            <person name="Warrad Y.M."/>
            <person name="Wyper J.F."/>
            <person name="Adair T.L."/>
            <person name="Gibbon B.C."/>
            <person name="Wu H."/>
            <person name="Jones W.S."/>
            <person name="Serrano M.G."/>
            <person name="Buck G."/>
            <person name="Lee V."/>
            <person name="Wang Y."/>
            <person name="Carvalho R."/>
            <person name="Voegtly L."/>
            <person name="Shi R."/>
            <person name="Duckworth R."/>
            <person name="Johnson A."/>
            <person name="Loviza R."/>
            <person name="Walstead R."/>
            <person name="Shah Z."/>
            <person name="Kiflezghi M."/>
            <person name="Wade K."/>
            <person name="Bradley K.W."/>
            <person name="Asai D.J."/>
            <person name="Bowman C.A."/>
            <person name="Russell D.A."/>
            <person name="Pope W.H."/>
            <person name="Jacobs-Sera D."/>
            <person name="Hendrix R.W."/>
            <person name="Hatfull G.F."/>
        </authorList>
    </citation>
    <scope>NUCLEOTIDE SEQUENCE [LARGE SCALE GENOMIC DNA]</scope>
</reference>
<dbReference type="OrthoDB" id="38774at10239"/>
<name>A0A0U4B152_9CAUD</name>
<organism evidence="1 2">
    <name type="scientific">Arthrobacter phage Amigo</name>
    <dbReference type="NCBI Taxonomy" id="1772291"/>
    <lineage>
        <taxon>Viruses</taxon>
        <taxon>Duplodnaviria</taxon>
        <taxon>Heunggongvirae</taxon>
        <taxon>Uroviricota</taxon>
        <taxon>Caudoviricetes</taxon>
        <taxon>Amigovirus</taxon>
        <taxon>Amigovirus amigo</taxon>
    </lineage>
</organism>
<evidence type="ECO:0000313" key="2">
    <source>
        <dbReference type="Proteomes" id="UP000225890"/>
    </source>
</evidence>
<protein>
    <submittedName>
        <fullName evidence="1">Uncharacterized protein</fullName>
    </submittedName>
</protein>
<keyword evidence="2" id="KW-1185">Reference proteome</keyword>
<evidence type="ECO:0000313" key="1">
    <source>
        <dbReference type="EMBL" id="ALY08445.1"/>
    </source>
</evidence>
<accession>A0A0U4B152</accession>
<dbReference type="Proteomes" id="UP000225890">
    <property type="component" value="Segment"/>
</dbReference>
<dbReference type="EMBL" id="KU160638">
    <property type="protein sequence ID" value="ALY08445.1"/>
    <property type="molecule type" value="Genomic_DNA"/>
</dbReference>
<gene>
    <name evidence="1" type="primary">31</name>
    <name evidence="1" type="ORF">AMIGO_31</name>
</gene>
<dbReference type="KEGG" id="vg:40079083"/>
<proteinExistence type="predicted"/>
<dbReference type="GeneID" id="40079083"/>
<sequence>MNKTKESVMSDKTITVVHKITNLVETVPVDYYEELKHAYRPITKKELDALEKGKASAPEEPPTPTEIVVEVEDEANRNAQEGAK</sequence>
<dbReference type="RefSeq" id="YP_009603214.1">
    <property type="nucleotide sequence ID" value="NC_041949.1"/>
</dbReference>